<dbReference type="Proteomes" id="UP001055879">
    <property type="component" value="Linkage Group LG17"/>
</dbReference>
<organism evidence="1 2">
    <name type="scientific">Arctium lappa</name>
    <name type="common">Greater burdock</name>
    <name type="synonym">Lappa major</name>
    <dbReference type="NCBI Taxonomy" id="4217"/>
    <lineage>
        <taxon>Eukaryota</taxon>
        <taxon>Viridiplantae</taxon>
        <taxon>Streptophyta</taxon>
        <taxon>Embryophyta</taxon>
        <taxon>Tracheophyta</taxon>
        <taxon>Spermatophyta</taxon>
        <taxon>Magnoliopsida</taxon>
        <taxon>eudicotyledons</taxon>
        <taxon>Gunneridae</taxon>
        <taxon>Pentapetalae</taxon>
        <taxon>asterids</taxon>
        <taxon>campanulids</taxon>
        <taxon>Asterales</taxon>
        <taxon>Asteraceae</taxon>
        <taxon>Carduoideae</taxon>
        <taxon>Cardueae</taxon>
        <taxon>Arctiinae</taxon>
        <taxon>Arctium</taxon>
    </lineage>
</organism>
<gene>
    <name evidence="1" type="ORF">L6452_41891</name>
</gene>
<dbReference type="EMBL" id="CM042063">
    <property type="protein sequence ID" value="KAI3666853.1"/>
    <property type="molecule type" value="Genomic_DNA"/>
</dbReference>
<evidence type="ECO:0000313" key="2">
    <source>
        <dbReference type="Proteomes" id="UP001055879"/>
    </source>
</evidence>
<protein>
    <submittedName>
        <fullName evidence="1">Uncharacterized protein</fullName>
    </submittedName>
</protein>
<reference evidence="1 2" key="2">
    <citation type="journal article" date="2022" name="Mol. Ecol. Resour.">
        <title>The genomes of chicory, endive, great burdock and yacon provide insights into Asteraceae paleo-polyploidization history and plant inulin production.</title>
        <authorList>
            <person name="Fan W."/>
            <person name="Wang S."/>
            <person name="Wang H."/>
            <person name="Wang A."/>
            <person name="Jiang F."/>
            <person name="Liu H."/>
            <person name="Zhao H."/>
            <person name="Xu D."/>
            <person name="Zhang Y."/>
        </authorList>
    </citation>
    <scope>NUCLEOTIDE SEQUENCE [LARGE SCALE GENOMIC DNA]</scope>
    <source>
        <strain evidence="2">cv. Niubang</strain>
    </source>
</reference>
<comment type="caution">
    <text evidence="1">The sequence shown here is derived from an EMBL/GenBank/DDBJ whole genome shotgun (WGS) entry which is preliminary data.</text>
</comment>
<keyword evidence="2" id="KW-1185">Reference proteome</keyword>
<proteinExistence type="predicted"/>
<accession>A0ACB8XG74</accession>
<sequence>MGSTILVTATRGLEVLLVKFLGGLDVLLQLDSLEKAKSIDENVMHGEYALMEGGDVPIMGDSNGRSNNNDFVEFKKSLMTREGEESWVEGGNNINLQGENFKVGKEVLDLSESNMQEEEHSQGSPEIACSMMRATNVTKDDVIQEMGQKSCKEDKGPTLDSVGPQNMDIIDRLVKENDFILVALILRGRLIRKTQSVGQKSTACWRAR</sequence>
<reference evidence="2" key="1">
    <citation type="journal article" date="2022" name="Mol. Ecol. Resour.">
        <title>The genomes of chicory, endive, great burdock and yacon provide insights into Asteraceae palaeo-polyploidization history and plant inulin production.</title>
        <authorList>
            <person name="Fan W."/>
            <person name="Wang S."/>
            <person name="Wang H."/>
            <person name="Wang A."/>
            <person name="Jiang F."/>
            <person name="Liu H."/>
            <person name="Zhao H."/>
            <person name="Xu D."/>
            <person name="Zhang Y."/>
        </authorList>
    </citation>
    <scope>NUCLEOTIDE SEQUENCE [LARGE SCALE GENOMIC DNA]</scope>
    <source>
        <strain evidence="2">cv. Niubang</strain>
    </source>
</reference>
<name>A0ACB8XG74_ARCLA</name>
<evidence type="ECO:0000313" key="1">
    <source>
        <dbReference type="EMBL" id="KAI3666853.1"/>
    </source>
</evidence>